<accession>A0A8H7XU17</accession>
<feature type="region of interest" description="Disordered" evidence="1">
    <location>
        <begin position="253"/>
        <end position="361"/>
    </location>
</feature>
<feature type="compositionally biased region" description="Low complexity" evidence="1">
    <location>
        <begin position="145"/>
        <end position="163"/>
    </location>
</feature>
<evidence type="ECO:0000256" key="1">
    <source>
        <dbReference type="SAM" id="MobiDB-lite"/>
    </source>
</evidence>
<feature type="region of interest" description="Disordered" evidence="1">
    <location>
        <begin position="144"/>
        <end position="163"/>
    </location>
</feature>
<keyword evidence="2" id="KW-0812">Transmembrane</keyword>
<reference evidence="3" key="1">
    <citation type="submission" date="2021-02" db="EMBL/GenBank/DDBJ databases">
        <title>Psilocybe cubensis genome.</title>
        <authorList>
            <person name="Mckernan K.J."/>
            <person name="Crawford S."/>
            <person name="Trippe A."/>
            <person name="Kane L.T."/>
            <person name="Mclaughlin S."/>
        </authorList>
    </citation>
    <scope>NUCLEOTIDE SEQUENCE [LARGE SCALE GENOMIC DNA]</scope>
    <source>
        <strain evidence="3">MGC-MH-2018</strain>
    </source>
</reference>
<evidence type="ECO:0000256" key="2">
    <source>
        <dbReference type="SAM" id="Phobius"/>
    </source>
</evidence>
<organism evidence="3">
    <name type="scientific">Psilocybe cubensis</name>
    <name type="common">Psychedelic mushroom</name>
    <name type="synonym">Stropharia cubensis</name>
    <dbReference type="NCBI Taxonomy" id="181762"/>
    <lineage>
        <taxon>Eukaryota</taxon>
        <taxon>Fungi</taxon>
        <taxon>Dikarya</taxon>
        <taxon>Basidiomycota</taxon>
        <taxon>Agaricomycotina</taxon>
        <taxon>Agaricomycetes</taxon>
        <taxon>Agaricomycetidae</taxon>
        <taxon>Agaricales</taxon>
        <taxon>Agaricineae</taxon>
        <taxon>Strophariaceae</taxon>
        <taxon>Psilocybe</taxon>
    </lineage>
</organism>
<protein>
    <submittedName>
        <fullName evidence="3">Uncharacterized protein</fullName>
    </submittedName>
</protein>
<dbReference type="EMBL" id="JAFIQS010000008">
    <property type="protein sequence ID" value="KAG5166857.1"/>
    <property type="molecule type" value="Genomic_DNA"/>
</dbReference>
<feature type="compositionally biased region" description="Low complexity" evidence="1">
    <location>
        <begin position="282"/>
        <end position="293"/>
    </location>
</feature>
<sequence length="377" mass="40507">MSDLITFDDIDTDHLKYEGHWQQGNWNASDLELSGTLSSTDELDATFTFVFPEPAIAFYYFGLAPCCGGLYGICLDCDPFNQVFIPFAPPFFTNDERHNPPVLLYSVTFDTPGIHTITIINQPDFQSDGNTLLTIDRIVLKVPDPSTTGSSPTSPSSTSTHAASRSSVPVNAIVGGVIGALVTIVLAFWLYIRRRRARRTDHLTESSRSRPFFIQPLSRGLSFLLPSRELTTAMSATATKIFGWDSSAAVGSAGASSRRTRRGRGAGHAGFKSNFFPDSTPSSRVGDEGSSSSALLLTVGPRRERDAGPAPVLDEEEEEAEEGVLPPDYGDVFVPSRNASAIAGAQHRGRGGGGVGSRRSRAFSASVGLLPVRRESG</sequence>
<gene>
    <name evidence="3" type="ORF">JR316_008947</name>
</gene>
<feature type="transmembrane region" description="Helical" evidence="2">
    <location>
        <begin position="172"/>
        <end position="192"/>
    </location>
</feature>
<keyword evidence="2" id="KW-1133">Transmembrane helix</keyword>
<comment type="caution">
    <text evidence="3">The sequence shown here is derived from an EMBL/GenBank/DDBJ whole genome shotgun (WGS) entry which is preliminary data.</text>
</comment>
<feature type="compositionally biased region" description="Acidic residues" evidence="1">
    <location>
        <begin position="313"/>
        <end position="322"/>
    </location>
</feature>
<proteinExistence type="predicted"/>
<keyword evidence="2" id="KW-0472">Membrane</keyword>
<name>A0A8H7XU17_PSICU</name>
<evidence type="ECO:0000313" key="3">
    <source>
        <dbReference type="EMBL" id="KAG5166857.1"/>
    </source>
</evidence>
<dbReference type="AlphaFoldDB" id="A0A8H7XU17"/>